<dbReference type="Pfam" id="PF00005">
    <property type="entry name" value="ABC_tran"/>
    <property type="match status" value="2"/>
</dbReference>
<protein>
    <submittedName>
        <fullName evidence="13">P-loop containing nucleoside triphosphate hydrolase protein</fullName>
    </submittedName>
</protein>
<feature type="transmembrane region" description="Helical" evidence="11">
    <location>
        <begin position="1059"/>
        <end position="1083"/>
    </location>
</feature>
<feature type="domain" description="ABC transporter" evidence="12">
    <location>
        <begin position="1233"/>
        <end position="1460"/>
    </location>
</feature>
<evidence type="ECO:0000256" key="2">
    <source>
        <dbReference type="ARBA" id="ARBA00008869"/>
    </source>
</evidence>
<dbReference type="GO" id="GO:0005319">
    <property type="term" value="F:lipid transporter activity"/>
    <property type="evidence" value="ECO:0007669"/>
    <property type="project" value="TreeGrafter"/>
</dbReference>
<feature type="transmembrane region" description="Helical" evidence="11">
    <location>
        <begin position="1131"/>
        <end position="1153"/>
    </location>
</feature>
<evidence type="ECO:0000256" key="4">
    <source>
        <dbReference type="ARBA" id="ARBA00022692"/>
    </source>
</evidence>
<keyword evidence="14" id="KW-1185">Reference proteome</keyword>
<comment type="similarity">
    <text evidence="2">Belongs to the ABC transporter superfamily. ABCA family.</text>
</comment>
<keyword evidence="8 11" id="KW-1133">Transmembrane helix</keyword>
<keyword evidence="4 11" id="KW-0812">Transmembrane</keyword>
<dbReference type="GO" id="GO:0140359">
    <property type="term" value="F:ABC-type transporter activity"/>
    <property type="evidence" value="ECO:0007669"/>
    <property type="project" value="InterPro"/>
</dbReference>
<dbReference type="InterPro" id="IPR026082">
    <property type="entry name" value="ABCA"/>
</dbReference>
<feature type="transmembrane region" description="Helical" evidence="11">
    <location>
        <begin position="1095"/>
        <end position="1119"/>
    </location>
</feature>
<gene>
    <name evidence="13" type="ORF">K491DRAFT_594328</name>
</gene>
<name>A0A6A6TDS5_9PLEO</name>
<dbReference type="InterPro" id="IPR017871">
    <property type="entry name" value="ABC_transporter-like_CS"/>
</dbReference>
<organism evidence="13 14">
    <name type="scientific">Lophiostoma macrostomum CBS 122681</name>
    <dbReference type="NCBI Taxonomy" id="1314788"/>
    <lineage>
        <taxon>Eukaryota</taxon>
        <taxon>Fungi</taxon>
        <taxon>Dikarya</taxon>
        <taxon>Ascomycota</taxon>
        <taxon>Pezizomycotina</taxon>
        <taxon>Dothideomycetes</taxon>
        <taxon>Pleosporomycetidae</taxon>
        <taxon>Pleosporales</taxon>
        <taxon>Lophiostomataceae</taxon>
        <taxon>Lophiostoma</taxon>
    </lineage>
</organism>
<evidence type="ECO:0000313" key="13">
    <source>
        <dbReference type="EMBL" id="KAF2657842.1"/>
    </source>
</evidence>
<accession>A0A6A6TDS5</accession>
<feature type="transmembrane region" description="Helical" evidence="11">
    <location>
        <begin position="834"/>
        <end position="855"/>
    </location>
</feature>
<evidence type="ECO:0000256" key="6">
    <source>
        <dbReference type="ARBA" id="ARBA00022741"/>
    </source>
</evidence>
<dbReference type="CDD" id="cd03263">
    <property type="entry name" value="ABC_subfamily_A"/>
    <property type="match status" value="2"/>
</dbReference>
<comment type="subcellular location">
    <subcellularLocation>
        <location evidence="1">Membrane</location>
        <topology evidence="1">Multi-pass membrane protein</topology>
    </subcellularLocation>
</comment>
<feature type="region of interest" description="Disordered" evidence="10">
    <location>
        <begin position="774"/>
        <end position="803"/>
    </location>
</feature>
<evidence type="ECO:0000256" key="5">
    <source>
        <dbReference type="ARBA" id="ARBA00022737"/>
    </source>
</evidence>
<dbReference type="OrthoDB" id="8061355at2759"/>
<dbReference type="FunFam" id="3.40.50.300:FF:001345">
    <property type="entry name" value="Related to ABC transporter"/>
    <property type="match status" value="1"/>
</dbReference>
<evidence type="ECO:0000313" key="14">
    <source>
        <dbReference type="Proteomes" id="UP000799324"/>
    </source>
</evidence>
<dbReference type="InterPro" id="IPR056264">
    <property type="entry name" value="R2_ABCA1-4-like"/>
</dbReference>
<feature type="transmembrane region" description="Helical" evidence="11">
    <location>
        <begin position="1028"/>
        <end position="1053"/>
    </location>
</feature>
<dbReference type="Proteomes" id="UP000799324">
    <property type="component" value="Unassembled WGS sequence"/>
</dbReference>
<dbReference type="SMART" id="SM00382">
    <property type="entry name" value="AAA"/>
    <property type="match status" value="2"/>
</dbReference>
<dbReference type="InterPro" id="IPR027417">
    <property type="entry name" value="P-loop_NTPase"/>
</dbReference>
<dbReference type="GO" id="GO:0016020">
    <property type="term" value="C:membrane"/>
    <property type="evidence" value="ECO:0007669"/>
    <property type="project" value="UniProtKB-SubCell"/>
</dbReference>
<dbReference type="InterPro" id="IPR013525">
    <property type="entry name" value="ABC2_TM"/>
</dbReference>
<dbReference type="GO" id="GO:0016887">
    <property type="term" value="F:ATP hydrolysis activity"/>
    <property type="evidence" value="ECO:0007669"/>
    <property type="project" value="InterPro"/>
</dbReference>
<dbReference type="EMBL" id="MU004321">
    <property type="protein sequence ID" value="KAF2657842.1"/>
    <property type="molecule type" value="Genomic_DNA"/>
</dbReference>
<dbReference type="Pfam" id="PF23321">
    <property type="entry name" value="R1_ABCA1"/>
    <property type="match status" value="1"/>
</dbReference>
<feature type="transmembrane region" description="Helical" evidence="11">
    <location>
        <begin position="357"/>
        <end position="384"/>
    </location>
</feature>
<evidence type="ECO:0000256" key="11">
    <source>
        <dbReference type="SAM" id="Phobius"/>
    </source>
</evidence>
<feature type="domain" description="ABC transporter" evidence="12">
    <location>
        <begin position="481"/>
        <end position="704"/>
    </location>
</feature>
<evidence type="ECO:0000256" key="7">
    <source>
        <dbReference type="ARBA" id="ARBA00022840"/>
    </source>
</evidence>
<dbReference type="InterPro" id="IPR003439">
    <property type="entry name" value="ABC_transporter-like_ATP-bd"/>
</dbReference>
<dbReference type="Pfam" id="PF12698">
    <property type="entry name" value="ABC2_membrane_3"/>
    <property type="match status" value="1"/>
</dbReference>
<keyword evidence="9 11" id="KW-0472">Membrane</keyword>
<evidence type="ECO:0000256" key="10">
    <source>
        <dbReference type="SAM" id="MobiDB-lite"/>
    </source>
</evidence>
<sequence length="1557" mass="171462">MALLWRQVWTLTRKNLIITLWRHWLSTPLRALLLPVLIVVFLSATKNFITADAEYGIGESRPVRALDQVLRSATGGRNRVAFVNNGLQGGQIDGIINAVVPSLKNSGVDVVYPRSDAELRSYCPTNVGGTSVCLAAAVFISSPTEGGEGQYAGKWNWTLRADGGLGKATHIGSPDNDAQVYTIPLQHAIDFEIRRQNTTGLDADVLNNVPVHEYPYTDKTEEQYQDQLRRDYTSMIKDALAGPFYLGVATILYQMTGFIATERETGMAKLLDTMMPNRQRWQTQAARIVSHHISFSLIYGPGWLIAGAIMGAMSFDQTTIIVPILFNLFAGASTSSLSIFFAGFFQKAQLSGIAAMVISLLLAIVGLLAAKSGTAVVAILAILFPPMNYVFYVVENAQWQSEGLALNLLKSAPNGHFSLPAIVFFVFAVIHTIVFLFLGAFVERWLYGTKSAGRTAIVSESPIAVNIKGFTKEYRPDFLDRAMQTLTKSPMDPVLAVDNLTLQAYRGEILVLLGANGSGKSTTLDAVAGLHDITSGQIELSYPDAQGSFGYCPQKNILWDDLTVEEHVKIFERIKSVGKPANKKSRRALIESCDLSKKKGGLSKSLSGGQKRKLQMAMMFAGGSTVCCVDEVSSGVDPLSRRKLWDILLSERGRRSIVLTTHFLDEADLLADRISILSKGILKAAGTSVELKDRLGSGYRVYVHYVPGKARPPVYTNVLHEEHDHGVVYFSGTSADTYRFLRQLDHDGINDYQVNGPTLEDAFFKVEEDVDPTATATRGDRASYESGSPLVNSNTNPEKQPGMLNELQSGKIINIPRQIKVLMSKRFLIFRRNFMPYILALAIPIIAAGCATLFLQSYEPGSCDPAQQVSDSGDSLDTSSLRVILGPNASLGDATHNQLAQFHPDQYKIVESLDDFNRIIAENVTNYKFGYWLGASDPTFAYTTNGVGPLTSFYVQNLFDNEWLNMTIGSQYDPLDLPFIGSIAGPLLFVILFGLSMAVYPAFLGLYPTLEKLRGIRAMHYSNGVRTLPLWLAYLLFDFLFIVTISAVVVIIFAATLNFWFAIEYVFLICLLYGITATLYAYVISIFSKSQLAGFAITAATQSAMLIVFFLVFMVVFTNTESADQQSTLNIAYFTMGAISPIVSLARSLYLTLNIFGVSCRDKKLGYAGAIDLYGGPVLYLIIQAFILFGIIIWNESATGFRLWSRQRKSNRDVVELEAPSDYARTTKASDGLRVMDLRKEFGKFTAVDDITFGVPTSECFALVGPNGAGKSTTISMIRGDIQPTGRNGEIVIDGVSLMHNRANARSRLGVCPQIDPLDAMTVVEHLEFYAQIRGIKDSSHNIQAIMKAVGLEPFAQRLGTNLSGGNKRKLSLGIALMGNPSVLLLDEPSSGMDALSKRKMWKTLSSVTPGRSLLLTTHSMEEADALCSRAGIIAGRMLALGSTEQLRAQFGNAYYVHLVHSQAPHTHPREMERINRWVQRQFPDARTEERSYYGQVKFEVPLQSREGEPNSLANIFGALERAKEQLDVQYYSVSTATLDQIFLEVVGRHQITEEGQ</sequence>
<feature type="transmembrane region" description="Helical" evidence="11">
    <location>
        <begin position="1173"/>
        <end position="1194"/>
    </location>
</feature>
<feature type="transmembrane region" description="Helical" evidence="11">
    <location>
        <begin position="983"/>
        <end position="1007"/>
    </location>
</feature>
<dbReference type="PROSITE" id="PS00211">
    <property type="entry name" value="ABC_TRANSPORTER_1"/>
    <property type="match status" value="2"/>
</dbReference>
<dbReference type="PANTHER" id="PTHR19229">
    <property type="entry name" value="ATP-BINDING CASSETTE TRANSPORTER SUBFAMILY A ABCA"/>
    <property type="match status" value="1"/>
</dbReference>
<evidence type="ECO:0000259" key="12">
    <source>
        <dbReference type="PROSITE" id="PS50893"/>
    </source>
</evidence>
<evidence type="ECO:0000256" key="3">
    <source>
        <dbReference type="ARBA" id="ARBA00022448"/>
    </source>
</evidence>
<feature type="transmembrane region" description="Helical" evidence="11">
    <location>
        <begin position="297"/>
        <end position="315"/>
    </location>
</feature>
<keyword evidence="5" id="KW-0677">Repeat</keyword>
<dbReference type="Gene3D" id="3.40.50.300">
    <property type="entry name" value="P-loop containing nucleotide triphosphate hydrolases"/>
    <property type="match status" value="2"/>
</dbReference>
<dbReference type="SUPFAM" id="SSF52540">
    <property type="entry name" value="P-loop containing nucleoside triphosphate hydrolases"/>
    <property type="match status" value="2"/>
</dbReference>
<dbReference type="InterPro" id="IPR003593">
    <property type="entry name" value="AAA+_ATPase"/>
</dbReference>
<proteinExistence type="inferred from homology"/>
<keyword evidence="13" id="KW-0378">Hydrolase</keyword>
<reference evidence="13" key="1">
    <citation type="journal article" date="2020" name="Stud. Mycol.">
        <title>101 Dothideomycetes genomes: a test case for predicting lifestyles and emergence of pathogens.</title>
        <authorList>
            <person name="Haridas S."/>
            <person name="Albert R."/>
            <person name="Binder M."/>
            <person name="Bloem J."/>
            <person name="Labutti K."/>
            <person name="Salamov A."/>
            <person name="Andreopoulos B."/>
            <person name="Baker S."/>
            <person name="Barry K."/>
            <person name="Bills G."/>
            <person name="Bluhm B."/>
            <person name="Cannon C."/>
            <person name="Castanera R."/>
            <person name="Culley D."/>
            <person name="Daum C."/>
            <person name="Ezra D."/>
            <person name="Gonzalez J."/>
            <person name="Henrissat B."/>
            <person name="Kuo A."/>
            <person name="Liang C."/>
            <person name="Lipzen A."/>
            <person name="Lutzoni F."/>
            <person name="Magnuson J."/>
            <person name="Mondo S."/>
            <person name="Nolan M."/>
            <person name="Ohm R."/>
            <person name="Pangilinan J."/>
            <person name="Park H.-J."/>
            <person name="Ramirez L."/>
            <person name="Alfaro M."/>
            <person name="Sun H."/>
            <person name="Tritt A."/>
            <person name="Yoshinaga Y."/>
            <person name="Zwiers L.-H."/>
            <person name="Turgeon B."/>
            <person name="Goodwin S."/>
            <person name="Spatafora J."/>
            <person name="Crous P."/>
            <person name="Grigoriev I."/>
        </authorList>
    </citation>
    <scope>NUCLEOTIDE SEQUENCE</scope>
    <source>
        <strain evidence="13">CBS 122681</strain>
    </source>
</reference>
<feature type="transmembrane region" description="Helical" evidence="11">
    <location>
        <begin position="321"/>
        <end position="345"/>
    </location>
</feature>
<keyword evidence="3" id="KW-0813">Transport</keyword>
<dbReference type="PANTHER" id="PTHR19229:SF36">
    <property type="entry name" value="ATP-BINDING CASSETTE SUB-FAMILY A MEMBER 2"/>
    <property type="match status" value="1"/>
</dbReference>
<evidence type="ECO:0000256" key="1">
    <source>
        <dbReference type="ARBA" id="ARBA00004141"/>
    </source>
</evidence>
<evidence type="ECO:0000256" key="9">
    <source>
        <dbReference type="ARBA" id="ARBA00023136"/>
    </source>
</evidence>
<dbReference type="GO" id="GO:0005524">
    <property type="term" value="F:ATP binding"/>
    <property type="evidence" value="ECO:0007669"/>
    <property type="project" value="UniProtKB-KW"/>
</dbReference>
<evidence type="ECO:0000256" key="8">
    <source>
        <dbReference type="ARBA" id="ARBA00022989"/>
    </source>
</evidence>
<feature type="compositionally biased region" description="Polar residues" evidence="10">
    <location>
        <begin position="785"/>
        <end position="798"/>
    </location>
</feature>
<keyword evidence="6" id="KW-0547">Nucleotide-binding</keyword>
<dbReference type="PROSITE" id="PS50893">
    <property type="entry name" value="ABC_TRANSPORTER_2"/>
    <property type="match status" value="2"/>
</dbReference>
<feature type="transmembrane region" description="Helical" evidence="11">
    <location>
        <begin position="20"/>
        <end position="42"/>
    </location>
</feature>
<keyword evidence="7" id="KW-0067">ATP-binding</keyword>
<feature type="transmembrane region" description="Helical" evidence="11">
    <location>
        <begin position="417"/>
        <end position="442"/>
    </location>
</feature>